<name>W7TUD5_9STRA</name>
<protein>
    <submittedName>
        <fullName evidence="1">Uncharacterized protein</fullName>
    </submittedName>
</protein>
<dbReference type="Gene3D" id="3.40.50.150">
    <property type="entry name" value="Vaccinia Virus protein VP39"/>
    <property type="match status" value="1"/>
</dbReference>
<dbReference type="InterPro" id="IPR029063">
    <property type="entry name" value="SAM-dependent_MTases_sf"/>
</dbReference>
<evidence type="ECO:0000313" key="2">
    <source>
        <dbReference type="Proteomes" id="UP000019335"/>
    </source>
</evidence>
<sequence>MPSRQQPKRIYNISEFPSHYRIKGGVDDSDRQLLGGIYSGVTSSFEYGLGESTYIAAWTRMPRWSGVDSDPDWIVGLRNKRLIPSHFQFHFGHVGMTGVWGYPRNRLDKSLFRYVVAPLALEREPFDVCLVDDGG</sequence>
<accession>W7TUD5</accession>
<comment type="caution">
    <text evidence="1">The sequence shown here is derived from an EMBL/GenBank/DDBJ whole genome shotgun (WGS) entry which is preliminary data.</text>
</comment>
<reference evidence="1 2" key="1">
    <citation type="journal article" date="2014" name="Mol. Plant">
        <title>Chromosome Scale Genome Assembly and Transcriptome Profiling of Nannochloropsis gaditana in Nitrogen Depletion.</title>
        <authorList>
            <person name="Corteggiani Carpinelli E."/>
            <person name="Telatin A."/>
            <person name="Vitulo N."/>
            <person name="Forcato C."/>
            <person name="D'Angelo M."/>
            <person name="Schiavon R."/>
            <person name="Vezzi A."/>
            <person name="Giacometti G.M."/>
            <person name="Morosinotto T."/>
            <person name="Valle G."/>
        </authorList>
    </citation>
    <scope>NUCLEOTIDE SEQUENCE [LARGE SCALE GENOMIC DNA]</scope>
    <source>
        <strain evidence="1 2">B-31</strain>
    </source>
</reference>
<keyword evidence="2" id="KW-1185">Reference proteome</keyword>
<proteinExistence type="predicted"/>
<organism evidence="1 2">
    <name type="scientific">Nannochloropsis gaditana</name>
    <dbReference type="NCBI Taxonomy" id="72520"/>
    <lineage>
        <taxon>Eukaryota</taxon>
        <taxon>Sar</taxon>
        <taxon>Stramenopiles</taxon>
        <taxon>Ochrophyta</taxon>
        <taxon>Eustigmatophyceae</taxon>
        <taxon>Eustigmatales</taxon>
        <taxon>Monodopsidaceae</taxon>
        <taxon>Nannochloropsis</taxon>
    </lineage>
</organism>
<dbReference type="Proteomes" id="UP000019335">
    <property type="component" value="Chromosome 2"/>
</dbReference>
<gene>
    <name evidence="1" type="ORF">Naga_100022g27</name>
</gene>
<dbReference type="OrthoDB" id="205035at2759"/>
<evidence type="ECO:0000313" key="1">
    <source>
        <dbReference type="EMBL" id="EWM29752.1"/>
    </source>
</evidence>
<dbReference type="AlphaFoldDB" id="W7TUD5"/>
<dbReference type="EMBL" id="AZIL01000117">
    <property type="protein sequence ID" value="EWM29752.1"/>
    <property type="molecule type" value="Genomic_DNA"/>
</dbReference>